<evidence type="ECO:0000259" key="6">
    <source>
        <dbReference type="PROSITE" id="PS50929"/>
    </source>
</evidence>
<dbReference type="GO" id="GO:0090374">
    <property type="term" value="P:oligopeptide export from mitochondrion"/>
    <property type="evidence" value="ECO:0007669"/>
    <property type="project" value="TreeGrafter"/>
</dbReference>
<dbReference type="GO" id="GO:0005524">
    <property type="term" value="F:ATP binding"/>
    <property type="evidence" value="ECO:0007669"/>
    <property type="project" value="InterPro"/>
</dbReference>
<dbReference type="Pfam" id="PF00005">
    <property type="entry name" value="ABC_tran"/>
    <property type="match status" value="1"/>
</dbReference>
<proteinExistence type="predicted"/>
<dbReference type="InterPro" id="IPR036640">
    <property type="entry name" value="ABC1_TM_sf"/>
</dbReference>
<dbReference type="InterPro" id="IPR003439">
    <property type="entry name" value="ABC_transporter-like_ATP-bd"/>
</dbReference>
<dbReference type="EMBL" id="JARQZJ010000040">
    <property type="protein sequence ID" value="KAK9877119.1"/>
    <property type="molecule type" value="Genomic_DNA"/>
</dbReference>
<evidence type="ECO:0000256" key="2">
    <source>
        <dbReference type="ARBA" id="ARBA00022692"/>
    </source>
</evidence>
<keyword evidence="2 5" id="KW-0812">Transmembrane</keyword>
<evidence type="ECO:0000256" key="5">
    <source>
        <dbReference type="SAM" id="Phobius"/>
    </source>
</evidence>
<feature type="transmembrane region" description="Helical" evidence="5">
    <location>
        <begin position="132"/>
        <end position="157"/>
    </location>
</feature>
<evidence type="ECO:0000256" key="4">
    <source>
        <dbReference type="ARBA" id="ARBA00023136"/>
    </source>
</evidence>
<feature type="transmembrane region" description="Helical" evidence="5">
    <location>
        <begin position="177"/>
        <end position="200"/>
    </location>
</feature>
<evidence type="ECO:0000313" key="7">
    <source>
        <dbReference type="EMBL" id="KAK9877119.1"/>
    </source>
</evidence>
<gene>
    <name evidence="7" type="ORF">WA026_016865</name>
</gene>
<reference evidence="7 8" key="1">
    <citation type="submission" date="2023-03" db="EMBL/GenBank/DDBJ databases">
        <title>Genome insight into feeding habits of ladybird beetles.</title>
        <authorList>
            <person name="Li H.-S."/>
            <person name="Huang Y.-H."/>
            <person name="Pang H."/>
        </authorList>
    </citation>
    <scope>NUCLEOTIDE SEQUENCE [LARGE SCALE GENOMIC DNA]</scope>
    <source>
        <strain evidence="7">SYSU_2023b</strain>
        <tissue evidence="7">Whole body</tissue>
    </source>
</reference>
<evidence type="ECO:0000256" key="1">
    <source>
        <dbReference type="ARBA" id="ARBA00004141"/>
    </source>
</evidence>
<dbReference type="PANTHER" id="PTHR43394:SF27">
    <property type="entry name" value="ATP-DEPENDENT TRANSLOCASE ABCB1-LIKE"/>
    <property type="match status" value="1"/>
</dbReference>
<dbReference type="SUPFAM" id="SSF90123">
    <property type="entry name" value="ABC transporter transmembrane region"/>
    <property type="match status" value="1"/>
</dbReference>
<keyword evidence="3 5" id="KW-1133">Transmembrane helix</keyword>
<dbReference type="InterPro" id="IPR027417">
    <property type="entry name" value="P-loop_NTPase"/>
</dbReference>
<dbReference type="PANTHER" id="PTHR43394">
    <property type="entry name" value="ATP-DEPENDENT PERMEASE MDL1, MITOCHONDRIAL"/>
    <property type="match status" value="1"/>
</dbReference>
<keyword evidence="4 5" id="KW-0472">Membrane</keyword>
<dbReference type="PROSITE" id="PS50929">
    <property type="entry name" value="ABC_TM1F"/>
    <property type="match status" value="1"/>
</dbReference>
<feature type="transmembrane region" description="Helical" evidence="5">
    <location>
        <begin position="53"/>
        <end position="74"/>
    </location>
</feature>
<dbReference type="InterPro" id="IPR039421">
    <property type="entry name" value="Type_1_exporter"/>
</dbReference>
<feature type="transmembrane region" description="Helical" evidence="5">
    <location>
        <begin position="29"/>
        <end position="47"/>
    </location>
</feature>
<dbReference type="Gene3D" id="3.40.50.300">
    <property type="entry name" value="P-loop containing nucleotide triphosphate hydrolases"/>
    <property type="match status" value="1"/>
</dbReference>
<sequence>MINIKLETLRVKCQSSDLSKLEDGMGDKIPLFVSMQVSFCASLILAFTKGWELTLVCLSSLPMYLICFGVMAILSTKLSKKESDAYGSAGSIAEEVLGTIRTVLAFGGESKEMERYDSNLIHAKKNNIFRSALVGIGFGLLWFVIYLSYALAFWYGVGLIIDEKDSPNPTYSAGNMITIFFSVMGASMSFGFASTFIEVFSKAKASGGKIFSVIDATPIINASKNKGTRPSAMKGHIQFKNVKFQYPTRDEVTVLNDLNFEITAGQTVALVGSSGCGKSTCIQMLQRFYDPISGEHGTARTLQ</sequence>
<evidence type="ECO:0000313" key="8">
    <source>
        <dbReference type="Proteomes" id="UP001431783"/>
    </source>
</evidence>
<comment type="caution">
    <text evidence="7">The sequence shown here is derived from an EMBL/GenBank/DDBJ whole genome shotgun (WGS) entry which is preliminary data.</text>
</comment>
<dbReference type="AlphaFoldDB" id="A0AAW1U975"/>
<dbReference type="GO" id="GO:0015421">
    <property type="term" value="F:ABC-type oligopeptide transporter activity"/>
    <property type="evidence" value="ECO:0007669"/>
    <property type="project" value="TreeGrafter"/>
</dbReference>
<name>A0AAW1U975_9CUCU</name>
<dbReference type="InterPro" id="IPR011527">
    <property type="entry name" value="ABC1_TM_dom"/>
</dbReference>
<dbReference type="Proteomes" id="UP001431783">
    <property type="component" value="Unassembled WGS sequence"/>
</dbReference>
<keyword evidence="8" id="KW-1185">Reference proteome</keyword>
<organism evidence="7 8">
    <name type="scientific">Henosepilachna vigintioctopunctata</name>
    <dbReference type="NCBI Taxonomy" id="420089"/>
    <lineage>
        <taxon>Eukaryota</taxon>
        <taxon>Metazoa</taxon>
        <taxon>Ecdysozoa</taxon>
        <taxon>Arthropoda</taxon>
        <taxon>Hexapoda</taxon>
        <taxon>Insecta</taxon>
        <taxon>Pterygota</taxon>
        <taxon>Neoptera</taxon>
        <taxon>Endopterygota</taxon>
        <taxon>Coleoptera</taxon>
        <taxon>Polyphaga</taxon>
        <taxon>Cucujiformia</taxon>
        <taxon>Coccinelloidea</taxon>
        <taxon>Coccinellidae</taxon>
        <taxon>Epilachninae</taxon>
        <taxon>Epilachnini</taxon>
        <taxon>Henosepilachna</taxon>
    </lineage>
</organism>
<dbReference type="Pfam" id="PF00664">
    <property type="entry name" value="ABC_membrane"/>
    <property type="match status" value="1"/>
</dbReference>
<accession>A0AAW1U975</accession>
<dbReference type="Gene3D" id="1.20.1560.10">
    <property type="entry name" value="ABC transporter type 1, transmembrane domain"/>
    <property type="match status" value="1"/>
</dbReference>
<protein>
    <recommendedName>
        <fullName evidence="6">ABC transmembrane type-1 domain-containing protein</fullName>
    </recommendedName>
</protein>
<dbReference type="GO" id="GO:0016887">
    <property type="term" value="F:ATP hydrolysis activity"/>
    <property type="evidence" value="ECO:0007669"/>
    <property type="project" value="InterPro"/>
</dbReference>
<evidence type="ECO:0000256" key="3">
    <source>
        <dbReference type="ARBA" id="ARBA00022989"/>
    </source>
</evidence>
<dbReference type="CDD" id="cd18577">
    <property type="entry name" value="ABC_6TM_Pgp_ABCB1_D1_like"/>
    <property type="match status" value="1"/>
</dbReference>
<comment type="subcellular location">
    <subcellularLocation>
        <location evidence="1">Membrane</location>
        <topology evidence="1">Multi-pass membrane protein</topology>
    </subcellularLocation>
</comment>
<feature type="domain" description="ABC transmembrane type-1" evidence="6">
    <location>
        <begin position="15"/>
        <end position="202"/>
    </location>
</feature>
<dbReference type="GO" id="GO:0005743">
    <property type="term" value="C:mitochondrial inner membrane"/>
    <property type="evidence" value="ECO:0007669"/>
    <property type="project" value="TreeGrafter"/>
</dbReference>
<dbReference type="SUPFAM" id="SSF52540">
    <property type="entry name" value="P-loop containing nucleoside triphosphate hydrolases"/>
    <property type="match status" value="1"/>
</dbReference>